<protein>
    <submittedName>
        <fullName evidence="2">Uncharacterized protein</fullName>
    </submittedName>
</protein>
<dbReference type="AlphaFoldDB" id="A0AAI9VFN5"/>
<keyword evidence="3" id="KW-1185">Reference proteome</keyword>
<evidence type="ECO:0000313" key="2">
    <source>
        <dbReference type="EMBL" id="KAK1481561.1"/>
    </source>
</evidence>
<evidence type="ECO:0000313" key="3">
    <source>
        <dbReference type="Proteomes" id="UP001239213"/>
    </source>
</evidence>
<feature type="compositionally biased region" description="Polar residues" evidence="1">
    <location>
        <begin position="62"/>
        <end position="72"/>
    </location>
</feature>
<feature type="non-terminal residue" evidence="2">
    <location>
        <position position="1"/>
    </location>
</feature>
<evidence type="ECO:0000256" key="1">
    <source>
        <dbReference type="SAM" id="MobiDB-lite"/>
    </source>
</evidence>
<accession>A0AAI9VFN5</accession>
<sequence>AAANNSPLTPRRTERLRTLVPRSCRGSFPHLIFALSGDSRSGPDQGPANACISLQWQNARFQQPSRHQSPTLHPTLHRKEDHNRSARRRWLSACLASPSTHHGIRQCRWWVPQARPGCSTVISNYRHHSPSYGAALITESGRRSQKDTLLCVAAAISPSAQGDGLQCRFGSVTAHLSNHLKNWVINDP</sequence>
<dbReference type="EMBL" id="MPDP01000100">
    <property type="protein sequence ID" value="KAK1481561.1"/>
    <property type="molecule type" value="Genomic_DNA"/>
</dbReference>
<reference evidence="2" key="1">
    <citation type="submission" date="2016-11" db="EMBL/GenBank/DDBJ databases">
        <title>The genome sequence of Colletotrichum cuscutae.</title>
        <authorList>
            <person name="Baroncelli R."/>
        </authorList>
    </citation>
    <scope>NUCLEOTIDE SEQUENCE</scope>
    <source>
        <strain evidence="2">IMI 304802</strain>
    </source>
</reference>
<comment type="caution">
    <text evidence="2">The sequence shown here is derived from an EMBL/GenBank/DDBJ whole genome shotgun (WGS) entry which is preliminary data.</text>
</comment>
<feature type="region of interest" description="Disordered" evidence="1">
    <location>
        <begin position="62"/>
        <end position="83"/>
    </location>
</feature>
<gene>
    <name evidence="2" type="ORF">CCUS01_16020</name>
</gene>
<proteinExistence type="predicted"/>
<dbReference type="Proteomes" id="UP001239213">
    <property type="component" value="Unassembled WGS sequence"/>
</dbReference>
<organism evidence="2 3">
    <name type="scientific">Colletotrichum cuscutae</name>
    <dbReference type="NCBI Taxonomy" id="1209917"/>
    <lineage>
        <taxon>Eukaryota</taxon>
        <taxon>Fungi</taxon>
        <taxon>Dikarya</taxon>
        <taxon>Ascomycota</taxon>
        <taxon>Pezizomycotina</taxon>
        <taxon>Sordariomycetes</taxon>
        <taxon>Hypocreomycetidae</taxon>
        <taxon>Glomerellales</taxon>
        <taxon>Glomerellaceae</taxon>
        <taxon>Colletotrichum</taxon>
        <taxon>Colletotrichum acutatum species complex</taxon>
    </lineage>
</organism>
<name>A0AAI9VFN5_9PEZI</name>